<reference evidence="1 2" key="1">
    <citation type="submission" date="2014-09" db="EMBL/GenBank/DDBJ databases">
        <title>Cedecea neteri SSMD04 Genome Sequencing.</title>
        <authorList>
            <person name="Tan J.-Y."/>
        </authorList>
    </citation>
    <scope>NUCLEOTIDE SEQUENCE [LARGE SCALE GENOMIC DNA]</scope>
    <source>
        <strain evidence="1 2">SSMD04</strain>
    </source>
</reference>
<dbReference type="Proteomes" id="UP000029481">
    <property type="component" value="Chromosome"/>
</dbReference>
<dbReference type="Pfam" id="PF10934">
    <property type="entry name" value="Sheath_initiator"/>
    <property type="match status" value="1"/>
</dbReference>
<dbReference type="InterPro" id="IPR020288">
    <property type="entry name" value="Sheath_initiator"/>
</dbReference>
<evidence type="ECO:0000313" key="1">
    <source>
        <dbReference type="EMBL" id="AIR06343.1"/>
    </source>
</evidence>
<proteinExistence type="predicted"/>
<protein>
    <submittedName>
        <fullName evidence="1">Bacteriophage protein</fullName>
    </submittedName>
</protein>
<dbReference type="RefSeq" id="WP_038479858.1">
    <property type="nucleotide sequence ID" value="NZ_CP009451.1"/>
</dbReference>
<sequence length="116" mass="13034">MKYRRESSSGDYTFGQGESTFLENSPECVAQAVSTRLKLWRGEWFLDKRAGTPYRQSVLGKQQDDSWVLMLIDRVSQTTGVKSVLDVTAARTEKRTVTFNATIDTVYGPTTLNSEA</sequence>
<dbReference type="EMBL" id="CP009451">
    <property type="protein sequence ID" value="AIR06343.1"/>
    <property type="molecule type" value="Genomic_DNA"/>
</dbReference>
<gene>
    <name evidence="1" type="ORF">JT31_17530</name>
</gene>
<dbReference type="KEGG" id="cnt:JT31_17530"/>
<organism evidence="1 2">
    <name type="scientific">Cedecea neteri</name>
    <dbReference type="NCBI Taxonomy" id="158822"/>
    <lineage>
        <taxon>Bacteria</taxon>
        <taxon>Pseudomonadati</taxon>
        <taxon>Pseudomonadota</taxon>
        <taxon>Gammaproteobacteria</taxon>
        <taxon>Enterobacterales</taxon>
        <taxon>Enterobacteriaceae</taxon>
        <taxon>Cedecea</taxon>
    </lineage>
</organism>
<dbReference type="OrthoDB" id="9812969at2"/>
<keyword evidence="2" id="KW-1185">Reference proteome</keyword>
<dbReference type="AlphaFoldDB" id="A0A089Q252"/>
<accession>A0A089Q252</accession>
<evidence type="ECO:0000313" key="2">
    <source>
        <dbReference type="Proteomes" id="UP000029481"/>
    </source>
</evidence>
<name>A0A089Q252_9ENTR</name>